<evidence type="ECO:0000313" key="1">
    <source>
        <dbReference type="EMBL" id="UVF62255.1"/>
    </source>
</evidence>
<organism evidence="1 2">
    <name type="scientific">Nitrososphaeria virus YSH_1032793</name>
    <dbReference type="NCBI Taxonomy" id="3071320"/>
    <lineage>
        <taxon>Viruses</taxon>
        <taxon>Duplodnaviria</taxon>
        <taxon>Heunggongvirae</taxon>
        <taxon>Uroviricota</taxon>
        <taxon>Caudoviricetes</taxon>
        <taxon>Juravirales</taxon>
        <taxon>Yanlukaviridae</taxon>
        <taxon>Sweetvirus</taxon>
        <taxon>Sweetvirus yangshanense</taxon>
    </lineage>
</organism>
<sequence>MKETGSISKSQYSGTLKNTVCTNCLKSLNHLDRVKQDLHEIECKKQSKLVL</sequence>
<evidence type="ECO:0000313" key="2">
    <source>
        <dbReference type="Proteomes" id="UP001156951"/>
    </source>
</evidence>
<dbReference type="Proteomes" id="UP001156951">
    <property type="component" value="Segment"/>
</dbReference>
<accession>A0A976UB94</accession>
<name>A0A976UB94_9CAUD</name>
<protein>
    <submittedName>
        <fullName evidence="1">Uncharacterized protein</fullName>
    </submittedName>
</protein>
<keyword evidence="2" id="KW-1185">Reference proteome</keyword>
<proteinExistence type="predicted"/>
<reference evidence="1 2" key="1">
    <citation type="submission" date="2022-05" db="EMBL/GenBank/DDBJ databases">
        <title>Diverse viruses of marine archaea discovered using metagenomics.</title>
        <authorList>
            <person name="Zhou Y."/>
        </authorList>
    </citation>
    <scope>NUCLEOTIDE SEQUENCE [LARGE SCALE GENOMIC DNA]</scope>
    <source>
        <strain evidence="1">YSH_1032793</strain>
    </source>
</reference>
<dbReference type="EMBL" id="ON649698">
    <property type="protein sequence ID" value="UVF62255.1"/>
    <property type="molecule type" value="Genomic_DNA"/>
</dbReference>